<organism evidence="1 2">
    <name type="scientific">Kutzneria kofuensis</name>
    <dbReference type="NCBI Taxonomy" id="103725"/>
    <lineage>
        <taxon>Bacteria</taxon>
        <taxon>Bacillati</taxon>
        <taxon>Actinomycetota</taxon>
        <taxon>Actinomycetes</taxon>
        <taxon>Pseudonocardiales</taxon>
        <taxon>Pseudonocardiaceae</taxon>
        <taxon>Kutzneria</taxon>
    </lineage>
</organism>
<dbReference type="AlphaFoldDB" id="A0A7W9NFL4"/>
<dbReference type="PANTHER" id="PTHR31118:SF12">
    <property type="entry name" value="CYCLASE-LIKE PROTEIN 2"/>
    <property type="match status" value="1"/>
</dbReference>
<keyword evidence="2" id="KW-1185">Reference proteome</keyword>
<comment type="caution">
    <text evidence="1">The sequence shown here is derived from an EMBL/GenBank/DDBJ whole genome shotgun (WGS) entry which is preliminary data.</text>
</comment>
<evidence type="ECO:0000313" key="1">
    <source>
        <dbReference type="EMBL" id="MBB5890241.1"/>
    </source>
</evidence>
<dbReference type="RefSeq" id="WP_184859577.1">
    <property type="nucleotide sequence ID" value="NZ_BAAAWY010000065.1"/>
</dbReference>
<protein>
    <submittedName>
        <fullName evidence="1">Cyclase</fullName>
    </submittedName>
</protein>
<name>A0A7W9NFL4_9PSEU</name>
<dbReference type="GO" id="GO:0019441">
    <property type="term" value="P:L-tryptophan catabolic process to kynurenine"/>
    <property type="evidence" value="ECO:0007669"/>
    <property type="project" value="InterPro"/>
</dbReference>
<evidence type="ECO:0000313" key="2">
    <source>
        <dbReference type="Proteomes" id="UP000585638"/>
    </source>
</evidence>
<dbReference type="Gene3D" id="3.50.30.50">
    <property type="entry name" value="Putative cyclase"/>
    <property type="match status" value="1"/>
</dbReference>
<accession>A0A7W9NFL4</accession>
<dbReference type="Pfam" id="PF04199">
    <property type="entry name" value="Cyclase"/>
    <property type="match status" value="1"/>
</dbReference>
<reference evidence="1 2" key="1">
    <citation type="submission" date="2020-08" db="EMBL/GenBank/DDBJ databases">
        <title>Sequencing the genomes of 1000 actinobacteria strains.</title>
        <authorList>
            <person name="Klenk H.-P."/>
        </authorList>
    </citation>
    <scope>NUCLEOTIDE SEQUENCE [LARGE SCALE GENOMIC DNA]</scope>
    <source>
        <strain evidence="1 2">DSM 43851</strain>
    </source>
</reference>
<dbReference type="Proteomes" id="UP000585638">
    <property type="component" value="Unassembled WGS sequence"/>
</dbReference>
<proteinExistence type="predicted"/>
<gene>
    <name evidence="1" type="ORF">BJ998_001437</name>
</gene>
<dbReference type="GO" id="GO:0004061">
    <property type="term" value="F:arylformamidase activity"/>
    <property type="evidence" value="ECO:0007669"/>
    <property type="project" value="InterPro"/>
</dbReference>
<dbReference type="SUPFAM" id="SSF102198">
    <property type="entry name" value="Putative cyclase"/>
    <property type="match status" value="1"/>
</dbReference>
<dbReference type="InterPro" id="IPR007325">
    <property type="entry name" value="KFase/CYL"/>
</dbReference>
<sequence length="253" mass="27931">MRVIDLSSPVDANQWEPDAVVHKIMTPAEGAVHMSEEMKAHFGIDFDPSVLPNGELLSLDTFTPTSHTGTHVDAPAHYGTVTAYGEPRTIEQMPLEWFLRPAVVLDVRDQPVGVAVLEKELARIGYQPQPLDIVILHTGASEYVGTQKYFTDFCGLDGPATDFLLDLGIRVIGTDAFSLDAPFGDTIRRYQATGDRDVLWPAHFAGRRREYCQIERLHNLEAVPSVGFRLSCFPVKLVNSGAGWTRAVALLDD</sequence>
<dbReference type="PANTHER" id="PTHR31118">
    <property type="entry name" value="CYCLASE-LIKE PROTEIN 2"/>
    <property type="match status" value="1"/>
</dbReference>
<dbReference type="InterPro" id="IPR037175">
    <property type="entry name" value="KFase_sf"/>
</dbReference>
<dbReference type="EMBL" id="JACHIR010000001">
    <property type="protein sequence ID" value="MBB5890241.1"/>
    <property type="molecule type" value="Genomic_DNA"/>
</dbReference>